<gene>
    <name evidence="2" type="ORF">CYY_010085</name>
</gene>
<name>A0A8J4PKC8_9MYCE</name>
<dbReference type="SUPFAM" id="SSF52058">
    <property type="entry name" value="L domain-like"/>
    <property type="match status" value="1"/>
</dbReference>
<organism evidence="2 3">
    <name type="scientific">Polysphondylium violaceum</name>
    <dbReference type="NCBI Taxonomy" id="133409"/>
    <lineage>
        <taxon>Eukaryota</taxon>
        <taxon>Amoebozoa</taxon>
        <taxon>Evosea</taxon>
        <taxon>Eumycetozoa</taxon>
        <taxon>Dictyostelia</taxon>
        <taxon>Dictyosteliales</taxon>
        <taxon>Dictyosteliaceae</taxon>
        <taxon>Polysphondylium</taxon>
    </lineage>
</organism>
<keyword evidence="1" id="KW-0677">Repeat</keyword>
<dbReference type="Proteomes" id="UP000695562">
    <property type="component" value="Unassembled WGS sequence"/>
</dbReference>
<dbReference type="EMBL" id="AJWJ01000917">
    <property type="protein sequence ID" value="KAF2068588.1"/>
    <property type="molecule type" value="Genomic_DNA"/>
</dbReference>
<dbReference type="AlphaFoldDB" id="A0A8J4PKC8"/>
<feature type="non-terminal residue" evidence="2">
    <location>
        <position position="1"/>
    </location>
</feature>
<accession>A0A8J4PKC8</accession>
<evidence type="ECO:0000256" key="1">
    <source>
        <dbReference type="ARBA" id="ARBA00022737"/>
    </source>
</evidence>
<protein>
    <recommendedName>
        <fullName evidence="4">FNIP repeat-containing protein</fullName>
    </recommendedName>
</protein>
<sequence length="530" mass="59787">KLVAKNLKTLALELKFPRFKYQHLPRSLTSLSISVSEGQSSVPTLSLDLDTLFPNLVYLNLNQPYFQEVTGRGNLKYFCQKFTKINSIPNSLTQLKVLNLLPSDDKNINVIFPPNLTYLDSKYVPIKGLRVYPSSLKTLLIENDPISNTLLQDSCPPNLANYKNNHFKLTLDTPFIPPSATKASISINTEMMQLPPIPTTVTFLEMTTYYQGPFIKPIENGYFSNHITNLSLQYDLTLTPGLIPSSVTNLKLNYSQPIVKDAIPTSVTKLALLGVALVQPVILPDSITCLSLLQPHIIPFITLPKNLCTVKISKNMNFQTFPYHLFPTITTLSCNQVYNLTNFAQTFSISSGSNEYDLHSFPSNIKQVKFTYFNSTKYKAFRINSRISLSILQVEYSSSGNQLDVCEGDLTRTSKGYNTTRTFTFDQCRMVLQTMLSIFLTSSDHIYDLKRLFYSLDMPSKPKAWHSTPSSMTNTSIQPPSTKQSILWDVEKGTIVSVFPLGSISTSNIFFKENDDDISTTHYCLIRLYC</sequence>
<keyword evidence="3" id="KW-1185">Reference proteome</keyword>
<evidence type="ECO:0008006" key="4">
    <source>
        <dbReference type="Google" id="ProtNLM"/>
    </source>
</evidence>
<dbReference type="PANTHER" id="PTHR32134:SF92">
    <property type="entry name" value="FNIP REPEAT-CONTAINING PROTEIN"/>
    <property type="match status" value="1"/>
</dbReference>
<dbReference type="Pfam" id="PF05725">
    <property type="entry name" value="FNIP"/>
    <property type="match status" value="1"/>
</dbReference>
<dbReference type="InterPro" id="IPR008615">
    <property type="entry name" value="FNIP"/>
</dbReference>
<comment type="caution">
    <text evidence="2">The sequence shown here is derived from an EMBL/GenBank/DDBJ whole genome shotgun (WGS) entry which is preliminary data.</text>
</comment>
<dbReference type="InterPro" id="IPR051251">
    <property type="entry name" value="STK_FNIP-Repeat"/>
</dbReference>
<dbReference type="PANTHER" id="PTHR32134">
    <property type="entry name" value="FNIP REPEAT-CONTAINING PROTEIN"/>
    <property type="match status" value="1"/>
</dbReference>
<evidence type="ECO:0000313" key="3">
    <source>
        <dbReference type="Proteomes" id="UP000695562"/>
    </source>
</evidence>
<proteinExistence type="predicted"/>
<dbReference type="InterPro" id="IPR032675">
    <property type="entry name" value="LRR_dom_sf"/>
</dbReference>
<evidence type="ECO:0000313" key="2">
    <source>
        <dbReference type="EMBL" id="KAF2068588.1"/>
    </source>
</evidence>
<reference evidence="2" key="1">
    <citation type="submission" date="2020-01" db="EMBL/GenBank/DDBJ databases">
        <title>Development of genomics and gene disruption for Polysphondylium violaceum indicates a role for the polyketide synthase stlB in stalk morphogenesis.</title>
        <authorList>
            <person name="Narita B."/>
            <person name="Kawabe Y."/>
            <person name="Kin K."/>
            <person name="Saito T."/>
            <person name="Gibbs R."/>
            <person name="Kuspa A."/>
            <person name="Muzny D."/>
            <person name="Queller D."/>
            <person name="Richards S."/>
            <person name="Strassman J."/>
            <person name="Sucgang R."/>
            <person name="Worley K."/>
            <person name="Schaap P."/>
        </authorList>
    </citation>
    <scope>NUCLEOTIDE SEQUENCE</scope>
    <source>
        <strain evidence="2">QSvi11</strain>
    </source>
</reference>
<dbReference type="Gene3D" id="3.80.10.10">
    <property type="entry name" value="Ribonuclease Inhibitor"/>
    <property type="match status" value="1"/>
</dbReference>